<accession>A0A1F6DDX4</accession>
<dbReference type="InterPro" id="IPR050190">
    <property type="entry name" value="UPF0213_domain"/>
</dbReference>
<dbReference type="InterPro" id="IPR000305">
    <property type="entry name" value="GIY-YIG_endonuc"/>
</dbReference>
<dbReference type="InterPro" id="IPR035901">
    <property type="entry name" value="GIY-YIG_endonuc_sf"/>
</dbReference>
<evidence type="ECO:0000256" key="1">
    <source>
        <dbReference type="ARBA" id="ARBA00007435"/>
    </source>
</evidence>
<dbReference type="CDD" id="cd10448">
    <property type="entry name" value="GIY-YIG_unchar_3"/>
    <property type="match status" value="1"/>
</dbReference>
<evidence type="ECO:0000313" key="3">
    <source>
        <dbReference type="EMBL" id="OGG59242.1"/>
    </source>
</evidence>
<evidence type="ECO:0000313" key="4">
    <source>
        <dbReference type="Proteomes" id="UP000178794"/>
    </source>
</evidence>
<dbReference type="SUPFAM" id="SSF82771">
    <property type="entry name" value="GIY-YIG endonuclease"/>
    <property type="match status" value="1"/>
</dbReference>
<name>A0A1F6DDX4_9BACT</name>
<dbReference type="PANTHER" id="PTHR34477:SF5">
    <property type="entry name" value="BSL5627 PROTEIN"/>
    <property type="match status" value="1"/>
</dbReference>
<reference evidence="3 4" key="1">
    <citation type="journal article" date="2016" name="Nat. Commun.">
        <title>Thousands of microbial genomes shed light on interconnected biogeochemical processes in an aquifer system.</title>
        <authorList>
            <person name="Anantharaman K."/>
            <person name="Brown C.T."/>
            <person name="Hug L.A."/>
            <person name="Sharon I."/>
            <person name="Castelle C.J."/>
            <person name="Probst A.J."/>
            <person name="Thomas B.C."/>
            <person name="Singh A."/>
            <person name="Wilkins M.J."/>
            <person name="Karaoz U."/>
            <person name="Brodie E.L."/>
            <person name="Williams K.H."/>
            <person name="Hubbard S.S."/>
            <person name="Banfield J.F."/>
        </authorList>
    </citation>
    <scope>NUCLEOTIDE SEQUENCE [LARGE SCALE GENOMIC DNA]</scope>
</reference>
<feature type="domain" description="GIY-YIG" evidence="2">
    <location>
        <begin position="6"/>
        <end position="82"/>
    </location>
</feature>
<dbReference type="Proteomes" id="UP000178794">
    <property type="component" value="Unassembled WGS sequence"/>
</dbReference>
<protein>
    <recommendedName>
        <fullName evidence="2">GIY-YIG domain-containing protein</fullName>
    </recommendedName>
</protein>
<dbReference type="Gene3D" id="3.40.1440.10">
    <property type="entry name" value="GIY-YIG endonuclease"/>
    <property type="match status" value="1"/>
</dbReference>
<organism evidence="3 4">
    <name type="scientific">Candidatus Kaiserbacteria bacterium RIFCSPHIGHO2_02_FULL_50_50</name>
    <dbReference type="NCBI Taxonomy" id="1798492"/>
    <lineage>
        <taxon>Bacteria</taxon>
        <taxon>Candidatus Kaiseribacteriota</taxon>
    </lineage>
</organism>
<proteinExistence type="inferred from homology"/>
<comment type="similarity">
    <text evidence="1">Belongs to the UPF0213 family.</text>
</comment>
<gene>
    <name evidence="3" type="ORF">A3C89_04060</name>
</gene>
<dbReference type="AlphaFoldDB" id="A0A1F6DDX4"/>
<dbReference type="EMBL" id="MFLF01000018">
    <property type="protein sequence ID" value="OGG59242.1"/>
    <property type="molecule type" value="Genomic_DNA"/>
</dbReference>
<dbReference type="SMART" id="SM00465">
    <property type="entry name" value="GIYc"/>
    <property type="match status" value="1"/>
</dbReference>
<evidence type="ECO:0000259" key="2">
    <source>
        <dbReference type="PROSITE" id="PS50164"/>
    </source>
</evidence>
<dbReference type="PROSITE" id="PS50164">
    <property type="entry name" value="GIY_YIG"/>
    <property type="match status" value="1"/>
</dbReference>
<dbReference type="Pfam" id="PF01541">
    <property type="entry name" value="GIY-YIG"/>
    <property type="match status" value="1"/>
</dbReference>
<dbReference type="PANTHER" id="PTHR34477">
    <property type="entry name" value="UPF0213 PROTEIN YHBQ"/>
    <property type="match status" value="1"/>
</dbReference>
<comment type="caution">
    <text evidence="3">The sequence shown here is derived from an EMBL/GenBank/DDBJ whole genome shotgun (WGS) entry which is preliminary data.</text>
</comment>
<sequence>MAWRKYNFWVYIMANGRNGTIYTGVTNSLSRRVLEHKLKEKDCFTKKYNVVNLVYSEHYTYIINAIDREKEIKDLSRAKKIALIESQNLLWQDIAIDE</sequence>